<evidence type="ECO:0000256" key="7">
    <source>
        <dbReference type="ARBA" id="ARBA00023125"/>
    </source>
</evidence>
<dbReference type="PANTHER" id="PTHR48466:SF2">
    <property type="entry name" value="OS10G0509000 PROTEIN"/>
    <property type="match status" value="1"/>
</dbReference>
<comment type="caution">
    <text evidence="10">The sequence shown here is derived from an EMBL/GenBank/DDBJ whole genome shotgun (WGS) entry which is preliminary data.</text>
</comment>
<dbReference type="GO" id="GO:0030983">
    <property type="term" value="F:mismatched DNA binding"/>
    <property type="evidence" value="ECO:0007669"/>
    <property type="project" value="InterPro"/>
</dbReference>
<dbReference type="SUPFAM" id="SSF52540">
    <property type="entry name" value="P-loop containing nucleoside triphosphate hydrolases"/>
    <property type="match status" value="1"/>
</dbReference>
<dbReference type="GO" id="GO:0045910">
    <property type="term" value="P:negative regulation of DNA recombination"/>
    <property type="evidence" value="ECO:0007669"/>
    <property type="project" value="InterPro"/>
</dbReference>
<dbReference type="InterPro" id="IPR027417">
    <property type="entry name" value="P-loop_NTPase"/>
</dbReference>
<dbReference type="EMBL" id="JADINF010000149">
    <property type="protein sequence ID" value="MBO8424522.1"/>
    <property type="molecule type" value="Genomic_DNA"/>
</dbReference>
<dbReference type="GO" id="GO:0019843">
    <property type="term" value="F:rRNA binding"/>
    <property type="evidence" value="ECO:0007669"/>
    <property type="project" value="UniProtKB-KW"/>
</dbReference>
<evidence type="ECO:0000256" key="1">
    <source>
        <dbReference type="ARBA" id="ARBA00022722"/>
    </source>
</evidence>
<keyword evidence="6" id="KW-0694">RNA-binding</keyword>
<evidence type="ECO:0000313" key="10">
    <source>
        <dbReference type="EMBL" id="MBO8424522.1"/>
    </source>
</evidence>
<evidence type="ECO:0000256" key="3">
    <source>
        <dbReference type="ARBA" id="ARBA00022741"/>
    </source>
</evidence>
<dbReference type="GO" id="GO:0016887">
    <property type="term" value="F:ATP hydrolysis activity"/>
    <property type="evidence" value="ECO:0007669"/>
    <property type="project" value="InterPro"/>
</dbReference>
<evidence type="ECO:0000256" key="5">
    <source>
        <dbReference type="ARBA" id="ARBA00022840"/>
    </source>
</evidence>
<keyword evidence="4" id="KW-0378">Hydrolase</keyword>
<evidence type="ECO:0000259" key="9">
    <source>
        <dbReference type="PROSITE" id="PS00486"/>
    </source>
</evidence>
<keyword evidence="3" id="KW-0547">Nucleotide-binding</keyword>
<dbReference type="PIRSF" id="PIRSF005814">
    <property type="entry name" value="MutS_YshD"/>
    <property type="match status" value="1"/>
</dbReference>
<dbReference type="GO" id="GO:0006298">
    <property type="term" value="P:mismatch repair"/>
    <property type="evidence" value="ECO:0007669"/>
    <property type="project" value="InterPro"/>
</dbReference>
<dbReference type="InterPro" id="IPR036187">
    <property type="entry name" value="DNA_mismatch_repair_MutS_sf"/>
</dbReference>
<reference evidence="10" key="1">
    <citation type="submission" date="2020-10" db="EMBL/GenBank/DDBJ databases">
        <authorList>
            <person name="Gilroy R."/>
        </authorList>
    </citation>
    <scope>NUCLEOTIDE SEQUENCE</scope>
    <source>
        <strain evidence="10">517</strain>
    </source>
</reference>
<dbReference type="FunFam" id="3.40.50.300:FF:000830">
    <property type="entry name" value="Endonuclease MutS2"/>
    <property type="match status" value="1"/>
</dbReference>
<sequence length="649" mass="72543">MEERTLKALEFDKILDSVAAFASSEPARAAVREIRPFDNIDYVRELIDEVEEADKIAFEYATNLSFAFDNIDFVLDKAAVMSVLSMGELLRVSRMLRVARNVRTGIAKVPDDSLKLLKRIATSLYTDKNLEDEIDNAIVSETEMHDRASEDLRQIRMRIRKTGEAIKTKLYSYITSPSYSKYLQDNIVTVRGDRYVIPVKAECRSSVPGLIHDQSASGQTLYVEPMAVVELNNTLKTHIIAEQQEIERILRAFTLKVSVSVDKIRDSFDKIVKLDTVFAKAYYANAHKCCKPVVNDKGIIDISKGRHPLIAPEKVVPTDIRLGKDFDLLFVTGPNTGGKTVALKLVGLLSAMCAAGMYVPAREAELSLFSDVYCDVGDEQSIEQNLSTFSAHIANIVRITDRMDSNSLVLLDELGAGTDPTEGASLAMSISAFIKEKGAKAVITTHYNELKEYAVVTPRAENASMDFDPVTYNPTYKLIVGTPGASNALLIAKKLGLNQSIIERARAGIESGKLEFENVLEALERARRQAAENEEKTAEALKIAEETRKAAERERDRLYAQREKLNKNVRRETKRLVEEAMTEANEIISAIRELLDDPTEANLFKARKLRKSLEKYIVQEDNEFEGFGEEAEGDIREGDAVLVRPLKVE</sequence>
<dbReference type="PROSITE" id="PS00486">
    <property type="entry name" value="DNA_MISMATCH_REPAIR_2"/>
    <property type="match status" value="1"/>
</dbReference>
<protein>
    <submittedName>
        <fullName evidence="10">Endonuclease MutS2</fullName>
    </submittedName>
</protein>
<keyword evidence="8" id="KW-0175">Coiled coil</keyword>
<gene>
    <name evidence="10" type="ORF">IAB16_05840</name>
</gene>
<dbReference type="GO" id="GO:0005524">
    <property type="term" value="F:ATP binding"/>
    <property type="evidence" value="ECO:0007669"/>
    <property type="project" value="UniProtKB-KW"/>
</dbReference>
<dbReference type="PANTHER" id="PTHR48466">
    <property type="entry name" value="OS10G0509000 PROTEIN-RELATED"/>
    <property type="match status" value="1"/>
</dbReference>
<keyword evidence="2" id="KW-0699">rRNA-binding</keyword>
<feature type="coiled-coil region" evidence="8">
    <location>
        <begin position="509"/>
        <end position="597"/>
    </location>
</feature>
<dbReference type="InterPro" id="IPR045076">
    <property type="entry name" value="MutS"/>
</dbReference>
<dbReference type="GO" id="GO:0140664">
    <property type="term" value="F:ATP-dependent DNA damage sensor activity"/>
    <property type="evidence" value="ECO:0007669"/>
    <property type="project" value="InterPro"/>
</dbReference>
<proteinExistence type="predicted"/>
<reference evidence="10" key="2">
    <citation type="journal article" date="2021" name="PeerJ">
        <title>Extensive microbial diversity within the chicken gut microbiome revealed by metagenomics and culture.</title>
        <authorList>
            <person name="Gilroy R."/>
            <person name="Ravi A."/>
            <person name="Getino M."/>
            <person name="Pursley I."/>
            <person name="Horton D.L."/>
            <person name="Alikhan N.F."/>
            <person name="Baker D."/>
            <person name="Gharbi K."/>
            <person name="Hall N."/>
            <person name="Watson M."/>
            <person name="Adriaenssens E.M."/>
            <person name="Foster-Nyarko E."/>
            <person name="Jarju S."/>
            <person name="Secka A."/>
            <person name="Antonio M."/>
            <person name="Oren A."/>
            <person name="Chaudhuri R.R."/>
            <person name="La Ragione R."/>
            <person name="Hildebrand F."/>
            <person name="Pallen M.J."/>
        </authorList>
    </citation>
    <scope>NUCLEOTIDE SEQUENCE</scope>
    <source>
        <strain evidence="10">517</strain>
    </source>
</reference>
<dbReference type="NCBIfam" id="TIGR01069">
    <property type="entry name" value="mutS2"/>
    <property type="match status" value="1"/>
</dbReference>
<feature type="domain" description="DNA mismatch repair proteins mutS family" evidence="9">
    <location>
        <begin position="407"/>
        <end position="423"/>
    </location>
</feature>
<evidence type="ECO:0000313" key="11">
    <source>
        <dbReference type="Proteomes" id="UP000727857"/>
    </source>
</evidence>
<evidence type="ECO:0000256" key="8">
    <source>
        <dbReference type="SAM" id="Coils"/>
    </source>
</evidence>
<dbReference type="SMART" id="SM00533">
    <property type="entry name" value="MUTSd"/>
    <property type="match status" value="1"/>
</dbReference>
<organism evidence="10 11">
    <name type="scientific">Candidatus Stercoripulliclostridium pullicola</name>
    <dbReference type="NCBI Taxonomy" id="2840953"/>
    <lineage>
        <taxon>Bacteria</taxon>
        <taxon>Bacillati</taxon>
        <taxon>Bacillota</taxon>
        <taxon>Clostridia</taxon>
        <taxon>Eubacteriales</taxon>
        <taxon>Candidatus Stercoripulliclostridium</taxon>
    </lineage>
</organism>
<feature type="non-terminal residue" evidence="10">
    <location>
        <position position="649"/>
    </location>
</feature>
<evidence type="ECO:0000256" key="2">
    <source>
        <dbReference type="ARBA" id="ARBA00022730"/>
    </source>
</evidence>
<dbReference type="SMART" id="SM00534">
    <property type="entry name" value="MUTSac"/>
    <property type="match status" value="1"/>
</dbReference>
<accession>A0A940DI05</accession>
<keyword evidence="10" id="KW-0255">Endonuclease</keyword>
<evidence type="ECO:0000256" key="6">
    <source>
        <dbReference type="ARBA" id="ARBA00022884"/>
    </source>
</evidence>
<evidence type="ECO:0000256" key="4">
    <source>
        <dbReference type="ARBA" id="ARBA00022801"/>
    </source>
</evidence>
<dbReference type="Proteomes" id="UP000727857">
    <property type="component" value="Unassembled WGS sequence"/>
</dbReference>
<dbReference type="Pfam" id="PF00488">
    <property type="entry name" value="MutS_V"/>
    <property type="match status" value="1"/>
</dbReference>
<name>A0A940DI05_9FIRM</name>
<dbReference type="InterPro" id="IPR007696">
    <property type="entry name" value="DNA_mismatch_repair_MutS_core"/>
</dbReference>
<dbReference type="Gene3D" id="3.40.50.300">
    <property type="entry name" value="P-loop containing nucleotide triphosphate hydrolases"/>
    <property type="match status" value="1"/>
</dbReference>
<dbReference type="SUPFAM" id="SSF48334">
    <property type="entry name" value="DNA repair protein MutS, domain III"/>
    <property type="match status" value="1"/>
</dbReference>
<dbReference type="AlphaFoldDB" id="A0A940DI05"/>
<dbReference type="GO" id="GO:0004519">
    <property type="term" value="F:endonuclease activity"/>
    <property type="evidence" value="ECO:0007669"/>
    <property type="project" value="UniProtKB-KW"/>
</dbReference>
<dbReference type="InterPro" id="IPR005747">
    <property type="entry name" value="MutS2"/>
</dbReference>
<dbReference type="InterPro" id="IPR000432">
    <property type="entry name" value="DNA_mismatch_repair_MutS_C"/>
</dbReference>
<keyword evidence="5" id="KW-0067">ATP-binding</keyword>
<keyword evidence="1" id="KW-0540">Nuclease</keyword>
<keyword evidence="7" id="KW-0238">DNA-binding</keyword>